<dbReference type="EMBL" id="KJ570858">
    <property type="protein sequence ID" value="AIA58104.1"/>
    <property type="molecule type" value="Genomic_DNA"/>
</dbReference>
<dbReference type="AlphaFoldDB" id="A0A096XL13"/>
<proteinExistence type="predicted"/>
<keyword evidence="1" id="KW-1133">Transmembrane helix</keyword>
<gene>
    <name evidence="2" type="primary">ND6</name>
</gene>
<feature type="transmembrane region" description="Helical" evidence="1">
    <location>
        <begin position="126"/>
        <end position="148"/>
    </location>
</feature>
<feature type="transmembrane region" description="Helical" evidence="1">
    <location>
        <begin position="47"/>
        <end position="67"/>
    </location>
</feature>
<feature type="transmembrane region" description="Helical" evidence="1">
    <location>
        <begin position="79"/>
        <end position="100"/>
    </location>
</feature>
<keyword evidence="2" id="KW-0496">Mitochondrion</keyword>
<name>A0A096XL13_9HYME</name>
<keyword evidence="1" id="KW-0472">Membrane</keyword>
<accession>A0A096XL13</accession>
<feature type="transmembrane region" description="Helical" evidence="1">
    <location>
        <begin position="21"/>
        <end position="41"/>
    </location>
</feature>
<reference evidence="2" key="1">
    <citation type="journal article" date="2014" name="Genome Biol. Evol.">
        <title>Evolutionary dynamics of the mitochondrial genome in the evaniomorpha (hymenoptera)?a group with an intermediate rate of gene rearrangement.</title>
        <authorList>
            <person name="Mao M."/>
            <person name="Gibson T."/>
            <person name="Dowton M."/>
        </authorList>
    </citation>
    <scope>NUCLEOTIDE SEQUENCE</scope>
</reference>
<protein>
    <submittedName>
        <fullName evidence="2">NADH dehydrogenase subunit 6</fullName>
    </submittedName>
</protein>
<evidence type="ECO:0000256" key="1">
    <source>
        <dbReference type="SAM" id="Phobius"/>
    </source>
</evidence>
<geneLocation type="mitochondrion" evidence="2"/>
<keyword evidence="1" id="KW-0812">Transmembrane</keyword>
<evidence type="ECO:0000313" key="2">
    <source>
        <dbReference type="EMBL" id="AIA58104.1"/>
    </source>
</evidence>
<organism evidence="2">
    <name type="scientific">Ceraphron sp. MM-2014</name>
    <dbReference type="NCBI Taxonomy" id="1502696"/>
    <lineage>
        <taxon>Eukaryota</taxon>
        <taxon>Metazoa</taxon>
        <taxon>Ecdysozoa</taxon>
        <taxon>Arthropoda</taxon>
        <taxon>Hexapoda</taxon>
        <taxon>Insecta</taxon>
        <taxon>Pterygota</taxon>
        <taxon>Neoptera</taxon>
        <taxon>Endopterygota</taxon>
        <taxon>Hymenoptera</taxon>
        <taxon>Apocrita</taxon>
        <taxon>Ceraphronoidea</taxon>
        <taxon>Ceraphronidae</taxon>
        <taxon>Ceraphron</taxon>
    </lineage>
</organism>
<sequence length="158" mass="18844">MKFTMMMLLTTSMIYLMKKTPISMLIMLIIYCILMTNNLFIHYSNKWMIYIIILMIVGGMLIMFLYTTSMIPNISNPKILKSPIMLTLIYLLSMIMLWKYSNISMNFSNMNNYNHLPMMIMNFSPMYYFTMLSIIYLLITLFITLKIIKTTTKSMRQF</sequence>